<evidence type="ECO:0008006" key="3">
    <source>
        <dbReference type="Google" id="ProtNLM"/>
    </source>
</evidence>
<evidence type="ECO:0000313" key="2">
    <source>
        <dbReference type="EMBL" id="QHT93756.1"/>
    </source>
</evidence>
<organism evidence="2">
    <name type="scientific">viral metagenome</name>
    <dbReference type="NCBI Taxonomy" id="1070528"/>
    <lineage>
        <taxon>unclassified sequences</taxon>
        <taxon>metagenomes</taxon>
        <taxon>organismal metagenomes</taxon>
    </lineage>
</organism>
<name>A0A6C0IMU1_9ZZZZ</name>
<keyword evidence="1" id="KW-0472">Membrane</keyword>
<dbReference type="EMBL" id="MN740210">
    <property type="protein sequence ID" value="QHT93756.1"/>
    <property type="molecule type" value="Genomic_DNA"/>
</dbReference>
<dbReference type="Gene3D" id="2.60.120.200">
    <property type="match status" value="1"/>
</dbReference>
<keyword evidence="1" id="KW-1133">Transmembrane helix</keyword>
<evidence type="ECO:0000256" key="1">
    <source>
        <dbReference type="SAM" id="Phobius"/>
    </source>
</evidence>
<dbReference type="Pfam" id="PF13385">
    <property type="entry name" value="Laminin_G_3"/>
    <property type="match status" value="1"/>
</dbReference>
<dbReference type="SUPFAM" id="SSF49899">
    <property type="entry name" value="Concanavalin A-like lectins/glucanases"/>
    <property type="match status" value="1"/>
</dbReference>
<dbReference type="AlphaFoldDB" id="A0A6C0IMU1"/>
<dbReference type="InterPro" id="IPR013320">
    <property type="entry name" value="ConA-like_dom_sf"/>
</dbReference>
<sequence>METSYIVGGIVLLLLVILFSVKYVVADKYTLREMLNAKISETVFKSELSSQSGLSQNFTYSIWLYVNNWNYKNGEYKPIFGRFEGLDSADVFVNENETETDSYIKFIKNINLCHKNYSIYTTDKNTNNCDNFKPKPVVTFDKVQNDILIYVPCDKGINDTNIYQCTVSNIPIQKWVNLSITLYNKTLDVYINGKLHKTCVLPNVPDMQYDGDENIHITPGGGFDGYTSKFQFYPQALNPQEIWNIYSNGYGTLASTLGDYQVKMSLIENGSETNSLTI</sequence>
<reference evidence="2" key="1">
    <citation type="journal article" date="2020" name="Nature">
        <title>Giant virus diversity and host interactions through global metagenomics.</title>
        <authorList>
            <person name="Schulz F."/>
            <person name="Roux S."/>
            <person name="Paez-Espino D."/>
            <person name="Jungbluth S."/>
            <person name="Walsh D.A."/>
            <person name="Denef V.J."/>
            <person name="McMahon K.D."/>
            <person name="Konstantinidis K.T."/>
            <person name="Eloe-Fadrosh E.A."/>
            <person name="Kyrpides N.C."/>
            <person name="Woyke T."/>
        </authorList>
    </citation>
    <scope>NUCLEOTIDE SEQUENCE</scope>
    <source>
        <strain evidence="2">GVMAG-M-3300024258-14</strain>
    </source>
</reference>
<accession>A0A6C0IMU1</accession>
<keyword evidence="1" id="KW-0812">Transmembrane</keyword>
<protein>
    <recommendedName>
        <fullName evidence="3">LamG-like jellyroll fold domain-containing protein</fullName>
    </recommendedName>
</protein>
<proteinExistence type="predicted"/>
<feature type="transmembrane region" description="Helical" evidence="1">
    <location>
        <begin position="6"/>
        <end position="25"/>
    </location>
</feature>